<accession>A0A2K9P403</accession>
<dbReference type="KEGG" id="mpec:B9O19_01796"/>
<dbReference type="GeneID" id="98063700"/>
<protein>
    <submittedName>
        <fullName evidence="1">Uncharacterized protein</fullName>
    </submittedName>
</protein>
<reference evidence="1 2" key="1">
    <citation type="submission" date="2017-04" db="EMBL/GenBank/DDBJ databases">
        <title>Monoglobus pectinilyticus 14 draft genome.</title>
        <authorList>
            <person name="Kim C."/>
            <person name="Rosendale D.I."/>
            <person name="Kelly W.J."/>
            <person name="Tannock G.W."/>
            <person name="Patchett M.L."/>
            <person name="Jordens J.Z."/>
        </authorList>
    </citation>
    <scope>NUCLEOTIDE SEQUENCE [LARGE SCALE GENOMIC DNA]</scope>
    <source>
        <strain evidence="1 2">14</strain>
    </source>
</reference>
<name>A0A2K9P403_9FIRM</name>
<keyword evidence="2" id="KW-1185">Reference proteome</keyword>
<dbReference type="Proteomes" id="UP000235589">
    <property type="component" value="Chromosome"/>
</dbReference>
<dbReference type="AlphaFoldDB" id="A0A2K9P403"/>
<organism evidence="1 2">
    <name type="scientific">Monoglobus pectinilyticus</name>
    <dbReference type="NCBI Taxonomy" id="1981510"/>
    <lineage>
        <taxon>Bacteria</taxon>
        <taxon>Bacillati</taxon>
        <taxon>Bacillota</taxon>
        <taxon>Clostridia</taxon>
        <taxon>Monoglobales</taxon>
        <taxon>Monoglobaceae</taxon>
        <taxon>Monoglobus</taxon>
    </lineage>
</organism>
<gene>
    <name evidence="1" type="ORF">B9O19_01796</name>
</gene>
<dbReference type="RefSeq" id="WP_158648968.1">
    <property type="nucleotide sequence ID" value="NZ_CP020991.1"/>
</dbReference>
<dbReference type="EMBL" id="CP020991">
    <property type="protein sequence ID" value="AUO19950.1"/>
    <property type="molecule type" value="Genomic_DNA"/>
</dbReference>
<evidence type="ECO:0000313" key="2">
    <source>
        <dbReference type="Proteomes" id="UP000235589"/>
    </source>
</evidence>
<proteinExistence type="predicted"/>
<evidence type="ECO:0000313" key="1">
    <source>
        <dbReference type="EMBL" id="AUO19950.1"/>
    </source>
</evidence>
<sequence>MYNKIFKTTMKVFGKEQEVTIKVKHNGFGEVYDCEGYYVGSLNVYKTLLICNK</sequence>